<dbReference type="AlphaFoldDB" id="A0AA47NVP2"/>
<evidence type="ECO:0000313" key="2">
    <source>
        <dbReference type="EMBL" id="KAK0139055.1"/>
    </source>
</evidence>
<feature type="compositionally biased region" description="Low complexity" evidence="1">
    <location>
        <begin position="196"/>
        <end position="210"/>
    </location>
</feature>
<dbReference type="Proteomes" id="UP001174136">
    <property type="component" value="Unassembled WGS sequence"/>
</dbReference>
<evidence type="ECO:0000313" key="3">
    <source>
        <dbReference type="Proteomes" id="UP001174136"/>
    </source>
</evidence>
<gene>
    <name evidence="2" type="ORF">N1851_024410</name>
</gene>
<evidence type="ECO:0000256" key="1">
    <source>
        <dbReference type="SAM" id="MobiDB-lite"/>
    </source>
</evidence>
<comment type="caution">
    <text evidence="2">The sequence shown here is derived from an EMBL/GenBank/DDBJ whole genome shotgun (WGS) entry which is preliminary data.</text>
</comment>
<keyword evidence="3" id="KW-1185">Reference proteome</keyword>
<protein>
    <submittedName>
        <fullName evidence="2">Uncharacterized protein</fullName>
    </submittedName>
</protein>
<proteinExistence type="predicted"/>
<dbReference type="EMBL" id="JAOPHQ010004554">
    <property type="protein sequence ID" value="KAK0139055.1"/>
    <property type="molecule type" value="Genomic_DNA"/>
</dbReference>
<feature type="region of interest" description="Disordered" evidence="1">
    <location>
        <begin position="86"/>
        <end position="243"/>
    </location>
</feature>
<organism evidence="2 3">
    <name type="scientific">Merluccius polli</name>
    <name type="common">Benguela hake</name>
    <name type="synonym">Merluccius cadenati</name>
    <dbReference type="NCBI Taxonomy" id="89951"/>
    <lineage>
        <taxon>Eukaryota</taxon>
        <taxon>Metazoa</taxon>
        <taxon>Chordata</taxon>
        <taxon>Craniata</taxon>
        <taxon>Vertebrata</taxon>
        <taxon>Euteleostomi</taxon>
        <taxon>Actinopterygii</taxon>
        <taxon>Neopterygii</taxon>
        <taxon>Teleostei</taxon>
        <taxon>Neoteleostei</taxon>
        <taxon>Acanthomorphata</taxon>
        <taxon>Zeiogadaria</taxon>
        <taxon>Gadariae</taxon>
        <taxon>Gadiformes</taxon>
        <taxon>Gadoidei</taxon>
        <taxon>Merlucciidae</taxon>
        <taxon>Merluccius</taxon>
    </lineage>
</organism>
<name>A0AA47NVP2_MERPO</name>
<feature type="compositionally biased region" description="Basic and acidic residues" evidence="1">
    <location>
        <begin position="90"/>
        <end position="111"/>
    </location>
</feature>
<sequence length="243" mass="25606">MFVVFPSFLPTQTVKEGFYQLAVGRTCGSSCHVSGGYSTSSISVLLIEAVLGPGRVAGQALLVGEPVDVPTGGDVGHLRLCGLLGGVKGPGREPERQEERPYSKRQGDFQHECTVFLNKNSKKEKKKQELERQTLGPRLAGPVLGPRLAGPVLGPQPAPRPGRRLSPQSGRRLSPRSGPQLAGPVLGPRPGRRLSPRWGPRLSPRSGPRLAGPVPGPQLAGPVLGPRLAGPVLGPQPAQPNDI</sequence>
<accession>A0AA47NVP2</accession>
<reference evidence="2" key="1">
    <citation type="journal article" date="2023" name="Front. Mar. Sci.">
        <title>A new Merluccius polli reference genome to investigate the effects of global change in West African waters.</title>
        <authorList>
            <person name="Mateo J.L."/>
            <person name="Blanco-Fernandez C."/>
            <person name="Garcia-Vazquez E."/>
            <person name="Machado-Schiaffino G."/>
        </authorList>
    </citation>
    <scope>NUCLEOTIDE SEQUENCE</scope>
    <source>
        <strain evidence="2">C29</strain>
        <tissue evidence="2">Fin</tissue>
    </source>
</reference>